<name>A0ABP6VTQ2_9PSEU</name>
<feature type="transmembrane region" description="Helical" evidence="8">
    <location>
        <begin position="236"/>
        <end position="258"/>
    </location>
</feature>
<dbReference type="InterPro" id="IPR003474">
    <property type="entry name" value="Glcn_transporter"/>
</dbReference>
<evidence type="ECO:0000256" key="7">
    <source>
        <dbReference type="ARBA" id="ARBA00049663"/>
    </source>
</evidence>
<feature type="transmembrane region" description="Helical" evidence="8">
    <location>
        <begin position="307"/>
        <end position="328"/>
    </location>
</feature>
<proteinExistence type="inferred from homology"/>
<comment type="caution">
    <text evidence="9">The sequence shown here is derived from an EMBL/GenBank/DDBJ whole genome shotgun (WGS) entry which is preliminary data.</text>
</comment>
<gene>
    <name evidence="9" type="ORF">GCM10022222_26160</name>
</gene>
<dbReference type="Proteomes" id="UP001500689">
    <property type="component" value="Unassembled WGS sequence"/>
</dbReference>
<reference evidence="10" key="1">
    <citation type="journal article" date="2019" name="Int. J. Syst. Evol. Microbiol.">
        <title>The Global Catalogue of Microorganisms (GCM) 10K type strain sequencing project: providing services to taxonomists for standard genome sequencing and annotation.</title>
        <authorList>
            <consortium name="The Broad Institute Genomics Platform"/>
            <consortium name="The Broad Institute Genome Sequencing Center for Infectious Disease"/>
            <person name="Wu L."/>
            <person name="Ma J."/>
        </authorList>
    </citation>
    <scope>NUCLEOTIDE SEQUENCE [LARGE SCALE GENOMIC DNA]</scope>
    <source>
        <strain evidence="10">JCM 16898</strain>
    </source>
</reference>
<dbReference type="PIRSF" id="PIRSF002746">
    <property type="entry name" value="Gluconate_transporter"/>
    <property type="match status" value="1"/>
</dbReference>
<dbReference type="RefSeq" id="WP_344859071.1">
    <property type="nucleotide sequence ID" value="NZ_BAAAZN010000004.1"/>
</dbReference>
<keyword evidence="4 8" id="KW-0812">Transmembrane</keyword>
<feature type="transmembrane region" description="Helical" evidence="8">
    <location>
        <begin position="370"/>
        <end position="388"/>
    </location>
</feature>
<evidence type="ECO:0000256" key="8">
    <source>
        <dbReference type="SAM" id="Phobius"/>
    </source>
</evidence>
<keyword evidence="3" id="KW-1003">Cell membrane</keyword>
<feature type="transmembrane region" description="Helical" evidence="8">
    <location>
        <begin position="109"/>
        <end position="142"/>
    </location>
</feature>
<evidence type="ECO:0000313" key="10">
    <source>
        <dbReference type="Proteomes" id="UP001500689"/>
    </source>
</evidence>
<feature type="transmembrane region" description="Helical" evidence="8">
    <location>
        <begin position="278"/>
        <end position="295"/>
    </location>
</feature>
<evidence type="ECO:0000256" key="4">
    <source>
        <dbReference type="ARBA" id="ARBA00022692"/>
    </source>
</evidence>
<dbReference type="Pfam" id="PF02447">
    <property type="entry name" value="GntP_permease"/>
    <property type="match status" value="1"/>
</dbReference>
<keyword evidence="2" id="KW-0813">Transport</keyword>
<accession>A0ABP6VTQ2</accession>
<evidence type="ECO:0000256" key="5">
    <source>
        <dbReference type="ARBA" id="ARBA00022989"/>
    </source>
</evidence>
<organism evidence="9 10">
    <name type="scientific">Amycolatopsis ultiminotia</name>
    <dbReference type="NCBI Taxonomy" id="543629"/>
    <lineage>
        <taxon>Bacteria</taxon>
        <taxon>Bacillati</taxon>
        <taxon>Actinomycetota</taxon>
        <taxon>Actinomycetes</taxon>
        <taxon>Pseudonocardiales</taxon>
        <taxon>Pseudonocardiaceae</taxon>
        <taxon>Amycolatopsis</taxon>
    </lineage>
</organism>
<evidence type="ECO:0000256" key="2">
    <source>
        <dbReference type="ARBA" id="ARBA00022448"/>
    </source>
</evidence>
<dbReference type="EMBL" id="BAAAZN010000004">
    <property type="protein sequence ID" value="GAA3541327.1"/>
    <property type="molecule type" value="Genomic_DNA"/>
</dbReference>
<feature type="transmembrane region" description="Helical" evidence="8">
    <location>
        <begin position="187"/>
        <end position="215"/>
    </location>
</feature>
<feature type="transmembrane region" description="Helical" evidence="8">
    <location>
        <begin position="37"/>
        <end position="56"/>
    </location>
</feature>
<sequence length="455" mass="46156">MTTLAAGWTGHDTRLIVATVVAIALIVVLISKVKLHPLLALTLGSIGLGLIAGMPVDKLLKSFTKGVGDTVASVGVLIAFGAMLGKLLADSGGADRIVDTVLGRVRGRGLPWAMALVAALIGLPMFFEIGLVMLIPVVLLVAKRSGKPVLLLGVPALAGLSVLHGLIPPHPGPLAAAGALNANVGITLALGLLVGLPTVVIAGPLFGSFAAKLVPDAEPPQRLIPESDGTDAKHRPSFAATLSTVLLPVVLMLAKALADILAGKENVVRRVLDFVGDPLIALLLAVLVGMVVLGRPARLNRTRLSSIVGESLGPIAGIVLIVAAGGGFKQTLVDGGVGDVITNLATGAHLSPLLLGWLVAVAIRLATGSATVATVSAAGIVAPLAATLDPTHNALLVLAIGAGSLFFSHLNDAGFWLVKEYFGMSVGQTLKSWSVMETVISVVAIALILPLGALL</sequence>
<keyword evidence="6 8" id="KW-0472">Membrane</keyword>
<keyword evidence="5 8" id="KW-1133">Transmembrane helix</keyword>
<evidence type="ECO:0000256" key="3">
    <source>
        <dbReference type="ARBA" id="ARBA00022475"/>
    </source>
</evidence>
<dbReference type="NCBIfam" id="TIGR00791">
    <property type="entry name" value="gntP"/>
    <property type="match status" value="1"/>
</dbReference>
<feature type="transmembrane region" description="Helical" evidence="8">
    <location>
        <begin position="394"/>
        <end position="418"/>
    </location>
</feature>
<feature type="transmembrane region" description="Helical" evidence="8">
    <location>
        <begin position="12"/>
        <end position="31"/>
    </location>
</feature>
<comment type="similarity">
    <text evidence="7">Belongs to the GntP permease family.</text>
</comment>
<evidence type="ECO:0000313" key="9">
    <source>
        <dbReference type="EMBL" id="GAA3541327.1"/>
    </source>
</evidence>
<protein>
    <submittedName>
        <fullName evidence="9">Gluconate:H+ symporter</fullName>
    </submittedName>
</protein>
<dbReference type="PANTHER" id="PTHR30354">
    <property type="entry name" value="GNT FAMILY GLUCONATE TRANSPORTER"/>
    <property type="match status" value="1"/>
</dbReference>
<evidence type="ECO:0000256" key="6">
    <source>
        <dbReference type="ARBA" id="ARBA00023136"/>
    </source>
</evidence>
<keyword evidence="10" id="KW-1185">Reference proteome</keyword>
<feature type="transmembrane region" description="Helical" evidence="8">
    <location>
        <begin position="340"/>
        <end position="363"/>
    </location>
</feature>
<feature type="transmembrane region" description="Helical" evidence="8">
    <location>
        <begin position="149"/>
        <end position="167"/>
    </location>
</feature>
<evidence type="ECO:0000256" key="1">
    <source>
        <dbReference type="ARBA" id="ARBA00004651"/>
    </source>
</evidence>
<dbReference type="PANTHER" id="PTHR30354:SF22">
    <property type="entry name" value="HIGH-AFFINITY GLUCONATE TRANSPORTER"/>
    <property type="match status" value="1"/>
</dbReference>
<comment type="subcellular location">
    <subcellularLocation>
        <location evidence="1">Cell membrane</location>
        <topology evidence="1">Multi-pass membrane protein</topology>
    </subcellularLocation>
</comment>
<feature type="transmembrane region" description="Helical" evidence="8">
    <location>
        <begin position="430"/>
        <end position="453"/>
    </location>
</feature>
<feature type="transmembrane region" description="Helical" evidence="8">
    <location>
        <begin position="68"/>
        <end position="89"/>
    </location>
</feature>